<protein>
    <submittedName>
        <fullName evidence="10">Uncharacterized protein</fullName>
    </submittedName>
</protein>
<evidence type="ECO:0000256" key="1">
    <source>
        <dbReference type="ARBA" id="ARBA00004370"/>
    </source>
</evidence>
<dbReference type="EMBL" id="JAXIOK010000023">
    <property type="protein sequence ID" value="KAK4742813.1"/>
    <property type="molecule type" value="Genomic_DNA"/>
</dbReference>
<dbReference type="Gene3D" id="1.10.520.20">
    <property type="entry name" value="N-terminal domain of the delta subunit of the F1F0-ATP synthase"/>
    <property type="match status" value="1"/>
</dbReference>
<dbReference type="GO" id="GO:0046933">
    <property type="term" value="F:proton-transporting ATP synthase activity, rotational mechanism"/>
    <property type="evidence" value="ECO:0007669"/>
    <property type="project" value="InterPro"/>
</dbReference>
<keyword evidence="11" id="KW-1185">Reference proteome</keyword>
<accession>A0AAN7GF53</accession>
<dbReference type="Pfam" id="PF00213">
    <property type="entry name" value="OSCP"/>
    <property type="match status" value="1"/>
</dbReference>
<keyword evidence="5" id="KW-0375">Hydrogen ion transport</keyword>
<comment type="similarity">
    <text evidence="2">Belongs to the ATPase delta chain family.</text>
</comment>
<proteinExistence type="inferred from homology"/>
<evidence type="ECO:0000256" key="2">
    <source>
        <dbReference type="ARBA" id="ARBA00007046"/>
    </source>
</evidence>
<evidence type="ECO:0000313" key="11">
    <source>
        <dbReference type="Proteomes" id="UP001345219"/>
    </source>
</evidence>
<organism evidence="10 11">
    <name type="scientific">Trapa incisa</name>
    <dbReference type="NCBI Taxonomy" id="236973"/>
    <lineage>
        <taxon>Eukaryota</taxon>
        <taxon>Viridiplantae</taxon>
        <taxon>Streptophyta</taxon>
        <taxon>Embryophyta</taxon>
        <taxon>Tracheophyta</taxon>
        <taxon>Spermatophyta</taxon>
        <taxon>Magnoliopsida</taxon>
        <taxon>eudicotyledons</taxon>
        <taxon>Gunneridae</taxon>
        <taxon>Pentapetalae</taxon>
        <taxon>rosids</taxon>
        <taxon>malvids</taxon>
        <taxon>Myrtales</taxon>
        <taxon>Lythraceae</taxon>
        <taxon>Trapa</taxon>
    </lineage>
</organism>
<evidence type="ECO:0000313" key="10">
    <source>
        <dbReference type="EMBL" id="KAK4742813.1"/>
    </source>
</evidence>
<keyword evidence="7" id="KW-0472">Membrane</keyword>
<dbReference type="AlphaFoldDB" id="A0AAN7GF53"/>
<evidence type="ECO:0000256" key="3">
    <source>
        <dbReference type="ARBA" id="ARBA00011648"/>
    </source>
</evidence>
<reference evidence="10 11" key="1">
    <citation type="journal article" date="2023" name="Hortic Res">
        <title>Pangenome of water caltrop reveals structural variations and asymmetric subgenome divergence after allopolyploidization.</title>
        <authorList>
            <person name="Zhang X."/>
            <person name="Chen Y."/>
            <person name="Wang L."/>
            <person name="Yuan Y."/>
            <person name="Fang M."/>
            <person name="Shi L."/>
            <person name="Lu R."/>
            <person name="Comes H.P."/>
            <person name="Ma Y."/>
            <person name="Chen Y."/>
            <person name="Huang G."/>
            <person name="Zhou Y."/>
            <person name="Zheng Z."/>
            <person name="Qiu Y."/>
        </authorList>
    </citation>
    <scope>NUCLEOTIDE SEQUENCE [LARGE SCALE GENOMIC DNA]</scope>
    <source>
        <tissue evidence="10">Roots</tissue>
    </source>
</reference>
<feature type="region of interest" description="Disordered" evidence="9">
    <location>
        <begin position="19"/>
        <end position="94"/>
    </location>
</feature>
<name>A0AAN7GF53_9MYRT</name>
<dbReference type="InterPro" id="IPR000711">
    <property type="entry name" value="ATPase_OSCP/dsu"/>
</dbReference>
<gene>
    <name evidence="10" type="ORF">SAY87_000814</name>
</gene>
<comment type="subunit">
    <text evidence="3">F-type ATPases have 2 components, CF(1) - the catalytic core - and CF(0) - the membrane proton channel. CF(1) has five subunits: alpha(3), beta(3), gamma(1), delta(1), epsilon(1). CF(0) has three main subunits: a, b and c.</text>
</comment>
<evidence type="ECO:0000256" key="7">
    <source>
        <dbReference type="ARBA" id="ARBA00023136"/>
    </source>
</evidence>
<comment type="subcellular location">
    <subcellularLocation>
        <location evidence="1">Membrane</location>
    </subcellularLocation>
</comment>
<dbReference type="GO" id="GO:0016020">
    <property type="term" value="C:membrane"/>
    <property type="evidence" value="ECO:0007669"/>
    <property type="project" value="UniProtKB-SubCell"/>
</dbReference>
<dbReference type="SUPFAM" id="SSF47928">
    <property type="entry name" value="N-terminal domain of the delta subunit of the F1F0-ATP synthase"/>
    <property type="match status" value="1"/>
</dbReference>
<keyword evidence="4" id="KW-0813">Transport</keyword>
<dbReference type="Proteomes" id="UP001345219">
    <property type="component" value="Chromosome 1"/>
</dbReference>
<evidence type="ECO:0000256" key="5">
    <source>
        <dbReference type="ARBA" id="ARBA00022781"/>
    </source>
</evidence>
<evidence type="ECO:0000256" key="4">
    <source>
        <dbReference type="ARBA" id="ARBA00022448"/>
    </source>
</evidence>
<keyword evidence="6" id="KW-0406">Ion transport</keyword>
<dbReference type="PANTHER" id="PTHR11910">
    <property type="entry name" value="ATP SYNTHASE DELTA CHAIN"/>
    <property type="match status" value="1"/>
</dbReference>
<sequence length="209" mass="22945">MDTLTSSVSTIKLVTAAAPPRYPASSSSSSYTSRESIHHRLTSRRPSTSSLQQPISSGPSLALCRPTREARRCSSSSDVHHAATVTPTSLHPPPILHVQHHRRAASGYAVALVDVAQTDGSLHLLHRDVGRLLRLLQSVQLQEVLQEPMLSVRDKGAILLEVMRASGKSKKFHRHLMALLKMFVGKEKLHLMGETLTEFGRIYAALSYS</sequence>
<evidence type="ECO:0000256" key="6">
    <source>
        <dbReference type="ARBA" id="ARBA00023065"/>
    </source>
</evidence>
<dbReference type="InterPro" id="IPR026015">
    <property type="entry name" value="ATP_synth_OSCP/delta_N_sf"/>
</dbReference>
<comment type="caution">
    <text evidence="10">The sequence shown here is derived from an EMBL/GenBank/DDBJ whole genome shotgun (WGS) entry which is preliminary data.</text>
</comment>
<keyword evidence="8" id="KW-0066">ATP synthesis</keyword>
<evidence type="ECO:0000256" key="8">
    <source>
        <dbReference type="ARBA" id="ARBA00023310"/>
    </source>
</evidence>
<evidence type="ECO:0000256" key="9">
    <source>
        <dbReference type="SAM" id="MobiDB-lite"/>
    </source>
</evidence>
<feature type="compositionally biased region" description="Low complexity" evidence="9">
    <location>
        <begin position="44"/>
        <end position="54"/>
    </location>
</feature>
<feature type="compositionally biased region" description="Low complexity" evidence="9">
    <location>
        <begin position="19"/>
        <end position="34"/>
    </location>
</feature>